<protein>
    <recommendedName>
        <fullName evidence="8">Reverse transcriptase RNase H-like domain-containing protein</fullName>
    </recommendedName>
</protein>
<proteinExistence type="predicted"/>
<evidence type="ECO:0000259" key="8">
    <source>
        <dbReference type="Pfam" id="PF17917"/>
    </source>
</evidence>
<reference evidence="9" key="1">
    <citation type="submission" date="2022-12" db="EMBL/GenBank/DDBJ databases">
        <title>Draft genome assemblies for two species of Escallonia (Escalloniales).</title>
        <authorList>
            <person name="Chanderbali A."/>
            <person name="Dervinis C."/>
            <person name="Anghel I."/>
            <person name="Soltis D."/>
            <person name="Soltis P."/>
            <person name="Zapata F."/>
        </authorList>
    </citation>
    <scope>NUCLEOTIDE SEQUENCE</scope>
    <source>
        <strain evidence="9">UCBG64.0493</strain>
        <tissue evidence="9">Leaf</tissue>
    </source>
</reference>
<evidence type="ECO:0000256" key="5">
    <source>
        <dbReference type="ARBA" id="ARBA00022801"/>
    </source>
</evidence>
<keyword evidence="6" id="KW-0695">RNA-directed DNA polymerase</keyword>
<dbReference type="InterPro" id="IPR043502">
    <property type="entry name" value="DNA/RNA_pol_sf"/>
</dbReference>
<evidence type="ECO:0000313" key="10">
    <source>
        <dbReference type="Proteomes" id="UP001188597"/>
    </source>
</evidence>
<feature type="region of interest" description="Disordered" evidence="7">
    <location>
        <begin position="1"/>
        <end position="21"/>
    </location>
</feature>
<dbReference type="GO" id="GO:0016787">
    <property type="term" value="F:hydrolase activity"/>
    <property type="evidence" value="ECO:0007669"/>
    <property type="project" value="UniProtKB-KW"/>
</dbReference>
<keyword evidence="1" id="KW-0808">Transferase</keyword>
<gene>
    <name evidence="9" type="ORF">RJ639_002846</name>
</gene>
<dbReference type="Pfam" id="PF17917">
    <property type="entry name" value="RT_RNaseH"/>
    <property type="match status" value="1"/>
</dbReference>
<organism evidence="9 10">
    <name type="scientific">Escallonia herrerae</name>
    <dbReference type="NCBI Taxonomy" id="1293975"/>
    <lineage>
        <taxon>Eukaryota</taxon>
        <taxon>Viridiplantae</taxon>
        <taxon>Streptophyta</taxon>
        <taxon>Embryophyta</taxon>
        <taxon>Tracheophyta</taxon>
        <taxon>Spermatophyta</taxon>
        <taxon>Magnoliopsida</taxon>
        <taxon>eudicotyledons</taxon>
        <taxon>Gunneridae</taxon>
        <taxon>Pentapetalae</taxon>
        <taxon>asterids</taxon>
        <taxon>campanulids</taxon>
        <taxon>Escalloniales</taxon>
        <taxon>Escalloniaceae</taxon>
        <taxon>Escallonia</taxon>
    </lineage>
</organism>
<evidence type="ECO:0000256" key="3">
    <source>
        <dbReference type="ARBA" id="ARBA00022722"/>
    </source>
</evidence>
<keyword evidence="5" id="KW-0378">Hydrolase</keyword>
<evidence type="ECO:0000313" key="9">
    <source>
        <dbReference type="EMBL" id="KAK3018894.1"/>
    </source>
</evidence>
<dbReference type="GO" id="GO:0003964">
    <property type="term" value="F:RNA-directed DNA polymerase activity"/>
    <property type="evidence" value="ECO:0007669"/>
    <property type="project" value="UniProtKB-KW"/>
</dbReference>
<feature type="domain" description="Reverse transcriptase RNase H-like" evidence="8">
    <location>
        <begin position="219"/>
        <end position="309"/>
    </location>
</feature>
<evidence type="ECO:0000256" key="4">
    <source>
        <dbReference type="ARBA" id="ARBA00022759"/>
    </source>
</evidence>
<keyword evidence="3" id="KW-0540">Nuclease</keyword>
<dbReference type="PANTHER" id="PTHR48475">
    <property type="entry name" value="RIBONUCLEASE H"/>
    <property type="match status" value="1"/>
</dbReference>
<keyword evidence="2" id="KW-0548">Nucleotidyltransferase</keyword>
<dbReference type="GO" id="GO:0004519">
    <property type="term" value="F:endonuclease activity"/>
    <property type="evidence" value="ECO:0007669"/>
    <property type="project" value="UniProtKB-KW"/>
</dbReference>
<evidence type="ECO:0000256" key="7">
    <source>
        <dbReference type="SAM" id="MobiDB-lite"/>
    </source>
</evidence>
<dbReference type="SUPFAM" id="SSF56672">
    <property type="entry name" value="DNA/RNA polymerases"/>
    <property type="match status" value="1"/>
</dbReference>
<dbReference type="AlphaFoldDB" id="A0AA88W2Z7"/>
<sequence length="346" mass="38957">MTQMEDEESDDERKNPRSRKHEEYYYEAYSARNTCSNTGGNRAERYSNAPIVIGQLFIYKIDLFPTPPNFKMSPCLSKLARAPGSLEFNNSDLEGVSLPHDDALVITLQVDAIQVKRITFPLYGFTGASAPVRGIALLIVVAREAPQQATHKLDFLIVKIKSSYNGILGRNRPEETLSIDDQRDEATVRRAEPVEALIHISLAEGNDERRVQIGYTSESGFRDHAVLVREEGGLQLPIHYVSKVLQGAEQRYPNTEKLAFALLIATRKLRPYFQNHAIVVLIDKPLRRILHKPDLSGRLIPCSIELGEFDIHYRPRPSIKGQALANFIVECTLPIEDEEILPTPTA</sequence>
<evidence type="ECO:0000256" key="1">
    <source>
        <dbReference type="ARBA" id="ARBA00022679"/>
    </source>
</evidence>
<keyword evidence="4" id="KW-0255">Endonuclease</keyword>
<dbReference type="Proteomes" id="UP001188597">
    <property type="component" value="Unassembled WGS sequence"/>
</dbReference>
<accession>A0AA88W2Z7</accession>
<dbReference type="EMBL" id="JAVXUP010000910">
    <property type="protein sequence ID" value="KAK3018894.1"/>
    <property type="molecule type" value="Genomic_DNA"/>
</dbReference>
<dbReference type="InterPro" id="IPR041373">
    <property type="entry name" value="RT_RNaseH"/>
</dbReference>
<keyword evidence="10" id="KW-1185">Reference proteome</keyword>
<dbReference type="PANTHER" id="PTHR48475:SF2">
    <property type="entry name" value="RIBONUCLEASE H"/>
    <property type="match status" value="1"/>
</dbReference>
<feature type="compositionally biased region" description="Basic and acidic residues" evidence="7">
    <location>
        <begin position="11"/>
        <end position="21"/>
    </location>
</feature>
<evidence type="ECO:0000256" key="6">
    <source>
        <dbReference type="ARBA" id="ARBA00022918"/>
    </source>
</evidence>
<feature type="compositionally biased region" description="Acidic residues" evidence="7">
    <location>
        <begin position="1"/>
        <end position="10"/>
    </location>
</feature>
<name>A0AA88W2Z7_9ASTE</name>
<comment type="caution">
    <text evidence="9">The sequence shown here is derived from an EMBL/GenBank/DDBJ whole genome shotgun (WGS) entry which is preliminary data.</text>
</comment>
<evidence type="ECO:0000256" key="2">
    <source>
        <dbReference type="ARBA" id="ARBA00022695"/>
    </source>
</evidence>